<proteinExistence type="predicted"/>
<gene>
    <name evidence="2" type="ORF">TWF102_008798</name>
</gene>
<evidence type="ECO:0000256" key="1">
    <source>
        <dbReference type="SAM" id="SignalP"/>
    </source>
</evidence>
<dbReference type="AlphaFoldDB" id="A0A7C8J3E9"/>
<keyword evidence="1" id="KW-0732">Signal</keyword>
<sequence length="95" mass="10025">MKSFAVILMAIPAMFAVTAPSTAHPHPSLTPAGVSARRTAMLPMLATTAAIILAAHATRGRGFNPEILFREGAPRLSHSAIKWDLGMEGDSILFA</sequence>
<name>A0A7C8J3E9_ORBOL</name>
<accession>A0A7C8J3E9</accession>
<dbReference type="EMBL" id="WIQW01000056">
    <property type="protein sequence ID" value="KAF3091513.1"/>
    <property type="molecule type" value="Genomic_DNA"/>
</dbReference>
<evidence type="ECO:0000313" key="2">
    <source>
        <dbReference type="EMBL" id="KAF3091513.1"/>
    </source>
</evidence>
<reference evidence="2 3" key="1">
    <citation type="submission" date="2019-06" db="EMBL/GenBank/DDBJ databases">
        <authorList>
            <person name="Palmer J.M."/>
        </authorList>
    </citation>
    <scope>NUCLEOTIDE SEQUENCE [LARGE SCALE GENOMIC DNA]</scope>
    <source>
        <strain evidence="2 3">TWF102</strain>
    </source>
</reference>
<organism evidence="2 3">
    <name type="scientific">Orbilia oligospora</name>
    <name type="common">Nematode-trapping fungus</name>
    <name type="synonym">Arthrobotrys oligospora</name>
    <dbReference type="NCBI Taxonomy" id="2813651"/>
    <lineage>
        <taxon>Eukaryota</taxon>
        <taxon>Fungi</taxon>
        <taxon>Dikarya</taxon>
        <taxon>Ascomycota</taxon>
        <taxon>Pezizomycotina</taxon>
        <taxon>Orbiliomycetes</taxon>
        <taxon>Orbiliales</taxon>
        <taxon>Orbiliaceae</taxon>
        <taxon>Orbilia</taxon>
    </lineage>
</organism>
<evidence type="ECO:0000313" key="3">
    <source>
        <dbReference type="Proteomes" id="UP000475325"/>
    </source>
</evidence>
<feature type="chain" id="PRO_5029000283" evidence="1">
    <location>
        <begin position="24"/>
        <end position="95"/>
    </location>
</feature>
<comment type="caution">
    <text evidence="2">The sequence shown here is derived from an EMBL/GenBank/DDBJ whole genome shotgun (WGS) entry which is preliminary data.</text>
</comment>
<dbReference type="Proteomes" id="UP000475325">
    <property type="component" value="Unassembled WGS sequence"/>
</dbReference>
<protein>
    <submittedName>
        <fullName evidence="2">Uncharacterized protein</fullName>
    </submittedName>
</protein>
<feature type="signal peptide" evidence="1">
    <location>
        <begin position="1"/>
        <end position="23"/>
    </location>
</feature>